<evidence type="ECO:0000256" key="1">
    <source>
        <dbReference type="SAM" id="SignalP"/>
    </source>
</evidence>
<accession>A0AAV3U4A1</accession>
<gene>
    <name evidence="2" type="ORF">GCM10025791_26650</name>
</gene>
<dbReference type="AlphaFoldDB" id="A0AAV3U4A1"/>
<dbReference type="EMBL" id="BAABLX010000024">
    <property type="protein sequence ID" value="GAA4946041.1"/>
    <property type="molecule type" value="Genomic_DNA"/>
</dbReference>
<dbReference type="SUPFAM" id="SSF81901">
    <property type="entry name" value="HCP-like"/>
    <property type="match status" value="1"/>
</dbReference>
<keyword evidence="1" id="KW-0732">Signal</keyword>
<reference evidence="3" key="1">
    <citation type="journal article" date="2019" name="Int. J. Syst. Evol. Microbiol.">
        <title>The Global Catalogue of Microorganisms (GCM) 10K type strain sequencing project: providing services to taxonomists for standard genome sequencing and annotation.</title>
        <authorList>
            <consortium name="The Broad Institute Genomics Platform"/>
            <consortium name="The Broad Institute Genome Sequencing Center for Infectious Disease"/>
            <person name="Wu L."/>
            <person name="Ma J."/>
        </authorList>
    </citation>
    <scope>NUCLEOTIDE SEQUENCE [LARGE SCALE GENOMIC DNA]</scope>
    <source>
        <strain evidence="3">JCM 19134</strain>
    </source>
</reference>
<dbReference type="SMART" id="SM00671">
    <property type="entry name" value="SEL1"/>
    <property type="match status" value="2"/>
</dbReference>
<dbReference type="Pfam" id="PF08238">
    <property type="entry name" value="Sel1"/>
    <property type="match status" value="2"/>
</dbReference>
<dbReference type="InterPro" id="IPR006597">
    <property type="entry name" value="Sel1-like"/>
</dbReference>
<dbReference type="InterPro" id="IPR011990">
    <property type="entry name" value="TPR-like_helical_dom_sf"/>
</dbReference>
<evidence type="ECO:0008006" key="4">
    <source>
        <dbReference type="Google" id="ProtNLM"/>
    </source>
</evidence>
<proteinExistence type="predicted"/>
<evidence type="ECO:0000313" key="2">
    <source>
        <dbReference type="EMBL" id="GAA4946041.1"/>
    </source>
</evidence>
<dbReference type="Proteomes" id="UP001409585">
    <property type="component" value="Unassembled WGS sequence"/>
</dbReference>
<evidence type="ECO:0000313" key="3">
    <source>
        <dbReference type="Proteomes" id="UP001409585"/>
    </source>
</evidence>
<organism evidence="2 3">
    <name type="scientific">Halioxenophilus aromaticivorans</name>
    <dbReference type="NCBI Taxonomy" id="1306992"/>
    <lineage>
        <taxon>Bacteria</taxon>
        <taxon>Pseudomonadati</taxon>
        <taxon>Pseudomonadota</taxon>
        <taxon>Gammaproteobacteria</taxon>
        <taxon>Alteromonadales</taxon>
        <taxon>Alteromonadaceae</taxon>
        <taxon>Halioxenophilus</taxon>
    </lineage>
</organism>
<comment type="caution">
    <text evidence="2">The sequence shown here is derived from an EMBL/GenBank/DDBJ whole genome shotgun (WGS) entry which is preliminary data.</text>
</comment>
<feature type="chain" id="PRO_5043450115" description="Sel1 repeat family protein" evidence="1">
    <location>
        <begin position="22"/>
        <end position="166"/>
    </location>
</feature>
<name>A0AAV3U4A1_9ALTE</name>
<keyword evidence="3" id="KW-1185">Reference proteome</keyword>
<feature type="signal peptide" evidence="1">
    <location>
        <begin position="1"/>
        <end position="21"/>
    </location>
</feature>
<dbReference type="RefSeq" id="WP_345422963.1">
    <property type="nucleotide sequence ID" value="NZ_AP031496.1"/>
</dbReference>
<dbReference type="Gene3D" id="1.25.40.10">
    <property type="entry name" value="Tetratricopeptide repeat domain"/>
    <property type="match status" value="1"/>
</dbReference>
<sequence>MKFCNLAWAVAVALLPYPTLAEKTTEITGNELSYDSMIGSDKRMKCLYGYVASKSGDHGAAIAIFEDCIDRWDDVYSMIWLAQMHESGTGVPQSDAKAFELVKRGAQIDDEAGYGKWARYHYGKALYQGRGTTADPQAALEPLKKAAKEGVKDACDFLTAHGYTCD</sequence>
<protein>
    <recommendedName>
        <fullName evidence="4">Sel1 repeat family protein</fullName>
    </recommendedName>
</protein>